<feature type="compositionally biased region" description="Low complexity" evidence="1">
    <location>
        <begin position="287"/>
        <end position="298"/>
    </location>
</feature>
<proteinExistence type="predicted"/>
<dbReference type="PANTHER" id="PTHR23254">
    <property type="entry name" value="EIF4G DOMAIN PROTEIN"/>
    <property type="match status" value="1"/>
</dbReference>
<dbReference type="GeneID" id="108744470"/>
<dbReference type="Gene3D" id="1.25.40.180">
    <property type="match status" value="1"/>
</dbReference>
<keyword evidence="2" id="KW-1185">Reference proteome</keyword>
<feature type="region of interest" description="Disordered" evidence="1">
    <location>
        <begin position="1"/>
        <end position="40"/>
    </location>
</feature>
<gene>
    <name evidence="3" type="primary">LOC108744470</name>
</gene>
<dbReference type="RefSeq" id="XP_025836599.1">
    <property type="nucleotide sequence ID" value="XM_025980814.1"/>
</dbReference>
<protein>
    <submittedName>
        <fullName evidence="3">Uncharacterized protein LOC108744470 isoform X2</fullName>
    </submittedName>
</protein>
<name>A0A7F5RKQ6_AGRPL</name>
<dbReference type="PANTHER" id="PTHR23254:SF18">
    <property type="entry name" value="RE28271P"/>
    <property type="match status" value="1"/>
</dbReference>
<sequence>MAASGVGRGRGWLNLNKRSNPIRPGPIPSSNENQNAEKASLGKDKVLSTLEALDVKDDGILLNQKLKYILECFEQECKTANEVEDKFKLLYQKCLQDSKLATKLVLMVSSYSFITTEVHSVKLRNIFIRHIQQDFENSKQLQTTDSDCFRNAIRMLGEFFNKARLVDGSQIKFLAAPLLRYFDMLVESAQPEDLELFTVQLFLNGSSIKAEFPQKLSEIMVKIRVLLTTDTQLTKISKLWLLLALDVESHRFSLLTSDLQKFYQDQLGDKAMAGFQVSPPESTSPLSDNCSSAQNSSSTSSQVDLDLALAINNTKNFMADSSNNDWSGANKDSSGSSNIGRPILGVGARLLKGKDSSQWENGDKGWNNRQKSGANKSWGGQRKGQIPSKSKGWEHDDRFETVYQ</sequence>
<dbReference type="Proteomes" id="UP000192223">
    <property type="component" value="Unplaced"/>
</dbReference>
<feature type="compositionally biased region" description="Basic and acidic residues" evidence="1">
    <location>
        <begin position="391"/>
        <end position="404"/>
    </location>
</feature>
<dbReference type="GO" id="GO:0005829">
    <property type="term" value="C:cytosol"/>
    <property type="evidence" value="ECO:0007669"/>
    <property type="project" value="TreeGrafter"/>
</dbReference>
<feature type="compositionally biased region" description="Gly residues" evidence="1">
    <location>
        <begin position="1"/>
        <end position="10"/>
    </location>
</feature>
<evidence type="ECO:0000313" key="2">
    <source>
        <dbReference type="Proteomes" id="UP000192223"/>
    </source>
</evidence>
<organism evidence="2 3">
    <name type="scientific">Agrilus planipennis</name>
    <name type="common">Emerald ash borer</name>
    <name type="synonym">Agrilus marcopoli</name>
    <dbReference type="NCBI Taxonomy" id="224129"/>
    <lineage>
        <taxon>Eukaryota</taxon>
        <taxon>Metazoa</taxon>
        <taxon>Ecdysozoa</taxon>
        <taxon>Arthropoda</taxon>
        <taxon>Hexapoda</taxon>
        <taxon>Insecta</taxon>
        <taxon>Pterygota</taxon>
        <taxon>Neoptera</taxon>
        <taxon>Endopterygota</taxon>
        <taxon>Coleoptera</taxon>
        <taxon>Polyphaga</taxon>
        <taxon>Elateriformia</taxon>
        <taxon>Buprestoidea</taxon>
        <taxon>Buprestidae</taxon>
        <taxon>Agrilinae</taxon>
        <taxon>Agrilus</taxon>
    </lineage>
</organism>
<dbReference type="InterPro" id="IPR051367">
    <property type="entry name" value="mRNA_TranslReg/HistoneTransl"/>
</dbReference>
<feature type="compositionally biased region" description="Polar residues" evidence="1">
    <location>
        <begin position="320"/>
        <end position="339"/>
    </location>
</feature>
<feature type="region of interest" description="Disordered" evidence="1">
    <location>
        <begin position="320"/>
        <end position="341"/>
    </location>
</feature>
<feature type="compositionally biased region" description="Polar residues" evidence="1">
    <location>
        <begin position="28"/>
        <end position="37"/>
    </location>
</feature>
<dbReference type="OrthoDB" id="6484979at2759"/>
<feature type="region of interest" description="Disordered" evidence="1">
    <location>
        <begin position="274"/>
        <end position="298"/>
    </location>
</feature>
<feature type="region of interest" description="Disordered" evidence="1">
    <location>
        <begin position="354"/>
        <end position="404"/>
    </location>
</feature>
<evidence type="ECO:0000256" key="1">
    <source>
        <dbReference type="SAM" id="MobiDB-lite"/>
    </source>
</evidence>
<dbReference type="GO" id="GO:0008494">
    <property type="term" value="F:translation activator activity"/>
    <property type="evidence" value="ECO:0007669"/>
    <property type="project" value="TreeGrafter"/>
</dbReference>
<evidence type="ECO:0000313" key="3">
    <source>
        <dbReference type="RefSeq" id="XP_025836599.1"/>
    </source>
</evidence>
<accession>A0A7F5RKQ6</accession>
<feature type="compositionally biased region" description="Basic and acidic residues" evidence="1">
    <location>
        <begin position="354"/>
        <end position="363"/>
    </location>
</feature>
<reference evidence="3" key="1">
    <citation type="submission" date="2025-08" db="UniProtKB">
        <authorList>
            <consortium name="RefSeq"/>
        </authorList>
    </citation>
    <scope>IDENTIFICATION</scope>
    <source>
        <tissue evidence="3">Entire body</tissue>
    </source>
</reference>
<dbReference type="GO" id="GO:0006446">
    <property type="term" value="P:regulation of translational initiation"/>
    <property type="evidence" value="ECO:0007669"/>
    <property type="project" value="TreeGrafter"/>
</dbReference>
<dbReference type="AlphaFoldDB" id="A0A7F5RKQ6"/>